<feature type="region of interest" description="Disordered" evidence="1">
    <location>
        <begin position="17"/>
        <end position="39"/>
    </location>
</feature>
<name>A0A9P7DJY7_9AGAM</name>
<comment type="caution">
    <text evidence="3">The sequence shown here is derived from an EMBL/GenBank/DDBJ whole genome shotgun (WGS) entry which is preliminary data.</text>
</comment>
<evidence type="ECO:0000313" key="4">
    <source>
        <dbReference type="Proteomes" id="UP000719766"/>
    </source>
</evidence>
<protein>
    <recommendedName>
        <fullName evidence="2">DUF6532 domain-containing protein</fullName>
    </recommendedName>
</protein>
<evidence type="ECO:0000313" key="3">
    <source>
        <dbReference type="EMBL" id="KAG1796668.1"/>
    </source>
</evidence>
<sequence>MQDWLLQVSNPETKFVPGQPLQVPSNNESNLQSATGMAPSHTPIPLSTPPTIPAPHPTAVFLSAEVVELIKSEAYTRMVRIIFDETFFPANEATLNTMAEKALDEAIAQSSNAADLKKWKMRSEGQHEISKLKGILTRIRNEFKDLALTSVINAYLLDLAIDKRGSARVALRIERIRSLLANDSFLHGFMMLIGSDGQPRPFGIPFGSNAIINMLEIILSEKQYHRFVFYDGSERWKNRLMNLISFISTTFKWALGRYSTGRLLAAEFVTAENTAFYQAVLRQMYQLSPLGMIYFDGLLIDLRDTFLMSAHPIYQAWNPSWIRERAVEVLFEGGDVDESSVGEVILDTLLKVPLDLRKTLASFLL</sequence>
<dbReference type="OrthoDB" id="2663129at2759"/>
<evidence type="ECO:0000259" key="2">
    <source>
        <dbReference type="Pfam" id="PF20149"/>
    </source>
</evidence>
<reference evidence="3" key="1">
    <citation type="journal article" date="2020" name="New Phytol.">
        <title>Comparative genomics reveals dynamic genome evolution in host specialist ectomycorrhizal fungi.</title>
        <authorList>
            <person name="Lofgren L.A."/>
            <person name="Nguyen N.H."/>
            <person name="Vilgalys R."/>
            <person name="Ruytinx J."/>
            <person name="Liao H.L."/>
            <person name="Branco S."/>
            <person name="Kuo A."/>
            <person name="LaButti K."/>
            <person name="Lipzen A."/>
            <person name="Andreopoulos W."/>
            <person name="Pangilinan J."/>
            <person name="Riley R."/>
            <person name="Hundley H."/>
            <person name="Na H."/>
            <person name="Barry K."/>
            <person name="Grigoriev I.V."/>
            <person name="Stajich J.E."/>
            <person name="Kennedy P.G."/>
        </authorList>
    </citation>
    <scope>NUCLEOTIDE SEQUENCE</scope>
    <source>
        <strain evidence="3">S12</strain>
    </source>
</reference>
<dbReference type="GeneID" id="64600044"/>
<dbReference type="RefSeq" id="XP_041162025.1">
    <property type="nucleotide sequence ID" value="XM_041306280.1"/>
</dbReference>
<organism evidence="3 4">
    <name type="scientific">Suillus plorans</name>
    <dbReference type="NCBI Taxonomy" id="116603"/>
    <lineage>
        <taxon>Eukaryota</taxon>
        <taxon>Fungi</taxon>
        <taxon>Dikarya</taxon>
        <taxon>Basidiomycota</taxon>
        <taxon>Agaricomycotina</taxon>
        <taxon>Agaricomycetes</taxon>
        <taxon>Agaricomycetidae</taxon>
        <taxon>Boletales</taxon>
        <taxon>Suillineae</taxon>
        <taxon>Suillaceae</taxon>
        <taxon>Suillus</taxon>
    </lineage>
</organism>
<feature type="domain" description="DUF6532" evidence="2">
    <location>
        <begin position="74"/>
        <end position="284"/>
    </location>
</feature>
<gene>
    <name evidence="3" type="ORF">HD556DRAFT_1441352</name>
</gene>
<evidence type="ECO:0000256" key="1">
    <source>
        <dbReference type="SAM" id="MobiDB-lite"/>
    </source>
</evidence>
<dbReference type="AlphaFoldDB" id="A0A9P7DJY7"/>
<dbReference type="Proteomes" id="UP000719766">
    <property type="component" value="Unassembled WGS sequence"/>
</dbReference>
<accession>A0A9P7DJY7</accession>
<feature type="compositionally biased region" description="Polar residues" evidence="1">
    <location>
        <begin position="22"/>
        <end position="35"/>
    </location>
</feature>
<dbReference type="InterPro" id="IPR045341">
    <property type="entry name" value="DUF6532"/>
</dbReference>
<dbReference type="Pfam" id="PF20149">
    <property type="entry name" value="DUF6532"/>
    <property type="match status" value="1"/>
</dbReference>
<dbReference type="EMBL" id="JABBWE010000018">
    <property type="protein sequence ID" value="KAG1796668.1"/>
    <property type="molecule type" value="Genomic_DNA"/>
</dbReference>
<keyword evidence="4" id="KW-1185">Reference proteome</keyword>
<proteinExistence type="predicted"/>